<keyword evidence="1" id="KW-1133">Transmembrane helix</keyword>
<evidence type="ECO:0000313" key="2">
    <source>
        <dbReference type="EMBL" id="OMJ80671.1"/>
    </source>
</evidence>
<gene>
    <name evidence="2" type="ORF">SteCoe_19004</name>
</gene>
<keyword evidence="3" id="KW-1185">Reference proteome</keyword>
<sequence>MHTLIILNEDVDAFTTEKLEIECTLVGYGGNCGKQNVCDEKIFINITNLKGSSFSYSCSIDENESCIIKVTCFNCEIQADASIFVNSKGKFSYASEIYVNITSNSSIPEKISSIKNGLFASESSVFIGSEPSEFYYTMTPSLFQSESSRWPSQLTGYHISDEKFPLQGSQNLEVNLAIVAELNVMIYLYKSNSGLQTKMLIKQSLIILVSGIIGSVFGIFGTVSAVMEFIEGKFIEKKKKSNEKIKLVELKSRRKNISIKNFSSSNRNKIWPLDDTNLLLNRNFSLD</sequence>
<feature type="transmembrane region" description="Helical" evidence="1">
    <location>
        <begin position="205"/>
        <end position="230"/>
    </location>
</feature>
<organism evidence="2 3">
    <name type="scientific">Stentor coeruleus</name>
    <dbReference type="NCBI Taxonomy" id="5963"/>
    <lineage>
        <taxon>Eukaryota</taxon>
        <taxon>Sar</taxon>
        <taxon>Alveolata</taxon>
        <taxon>Ciliophora</taxon>
        <taxon>Postciliodesmatophora</taxon>
        <taxon>Heterotrichea</taxon>
        <taxon>Heterotrichida</taxon>
        <taxon>Stentoridae</taxon>
        <taxon>Stentor</taxon>
    </lineage>
</organism>
<keyword evidence="1" id="KW-0472">Membrane</keyword>
<accession>A0A1R2BVF1</accession>
<proteinExistence type="predicted"/>
<protein>
    <submittedName>
        <fullName evidence="2">Uncharacterized protein</fullName>
    </submittedName>
</protein>
<dbReference type="Proteomes" id="UP000187209">
    <property type="component" value="Unassembled WGS sequence"/>
</dbReference>
<keyword evidence="1" id="KW-0812">Transmembrane</keyword>
<name>A0A1R2BVF1_9CILI</name>
<reference evidence="2 3" key="1">
    <citation type="submission" date="2016-11" db="EMBL/GenBank/DDBJ databases">
        <title>The macronuclear genome of Stentor coeruleus: a giant cell with tiny introns.</title>
        <authorList>
            <person name="Slabodnick M."/>
            <person name="Ruby J.G."/>
            <person name="Reiff S.B."/>
            <person name="Swart E.C."/>
            <person name="Gosai S."/>
            <person name="Prabakaran S."/>
            <person name="Witkowska E."/>
            <person name="Larue G.E."/>
            <person name="Fisher S."/>
            <person name="Freeman R.M."/>
            <person name="Gunawardena J."/>
            <person name="Chu W."/>
            <person name="Stover N.A."/>
            <person name="Gregory B.D."/>
            <person name="Nowacki M."/>
            <person name="Derisi J."/>
            <person name="Roy S.W."/>
            <person name="Marshall W.F."/>
            <person name="Sood P."/>
        </authorList>
    </citation>
    <scope>NUCLEOTIDE SEQUENCE [LARGE SCALE GENOMIC DNA]</scope>
    <source>
        <strain evidence="2">WM001</strain>
    </source>
</reference>
<comment type="caution">
    <text evidence="2">The sequence shown here is derived from an EMBL/GenBank/DDBJ whole genome shotgun (WGS) entry which is preliminary data.</text>
</comment>
<dbReference type="EMBL" id="MPUH01000413">
    <property type="protein sequence ID" value="OMJ80671.1"/>
    <property type="molecule type" value="Genomic_DNA"/>
</dbReference>
<dbReference type="AlphaFoldDB" id="A0A1R2BVF1"/>
<evidence type="ECO:0000256" key="1">
    <source>
        <dbReference type="SAM" id="Phobius"/>
    </source>
</evidence>
<evidence type="ECO:0000313" key="3">
    <source>
        <dbReference type="Proteomes" id="UP000187209"/>
    </source>
</evidence>